<accession>A0ABU5QPB7</accession>
<feature type="transmembrane region" description="Helical" evidence="1">
    <location>
        <begin position="20"/>
        <end position="43"/>
    </location>
</feature>
<feature type="transmembrane region" description="Helical" evidence="1">
    <location>
        <begin position="133"/>
        <end position="153"/>
    </location>
</feature>
<keyword evidence="1" id="KW-0812">Transmembrane</keyword>
<keyword evidence="1" id="KW-0472">Membrane</keyword>
<evidence type="ECO:0000313" key="4">
    <source>
        <dbReference type="Proteomes" id="UP001304671"/>
    </source>
</evidence>
<keyword evidence="1" id="KW-1133">Transmembrane helix</keyword>
<evidence type="ECO:0000313" key="3">
    <source>
        <dbReference type="EMBL" id="MEA5258913.1"/>
    </source>
</evidence>
<dbReference type="EMBL" id="JAYFUL010000022">
    <property type="protein sequence ID" value="MEA5258913.1"/>
    <property type="molecule type" value="Genomic_DNA"/>
</dbReference>
<organism evidence="3 4">
    <name type="scientific">Arcicella aquatica</name>
    <dbReference type="NCBI Taxonomy" id="217141"/>
    <lineage>
        <taxon>Bacteria</taxon>
        <taxon>Pseudomonadati</taxon>
        <taxon>Bacteroidota</taxon>
        <taxon>Cytophagia</taxon>
        <taxon>Cytophagales</taxon>
        <taxon>Flectobacillaceae</taxon>
        <taxon>Arcicella</taxon>
    </lineage>
</organism>
<evidence type="ECO:0000259" key="2">
    <source>
        <dbReference type="Pfam" id="PF12158"/>
    </source>
</evidence>
<comment type="caution">
    <text evidence="3">The sequence shown here is derived from an EMBL/GenBank/DDBJ whole genome shotgun (WGS) entry which is preliminary data.</text>
</comment>
<proteinExistence type="predicted"/>
<protein>
    <submittedName>
        <fullName evidence="3">DUF3592 domain-containing protein</fullName>
    </submittedName>
</protein>
<keyword evidence="4" id="KW-1185">Reference proteome</keyword>
<gene>
    <name evidence="3" type="ORF">VB264_14035</name>
</gene>
<reference evidence="3 4" key="1">
    <citation type="submission" date="2023-12" db="EMBL/GenBank/DDBJ databases">
        <title>Novel species of the genus Arcicella isolated from rivers.</title>
        <authorList>
            <person name="Lu H."/>
        </authorList>
    </citation>
    <scope>NUCLEOTIDE SEQUENCE [LARGE SCALE GENOMIC DNA]</scope>
    <source>
        <strain evidence="3 4">LMG 21963</strain>
    </source>
</reference>
<name>A0ABU5QPB7_9BACT</name>
<dbReference type="InterPro" id="IPR021994">
    <property type="entry name" value="DUF3592"/>
</dbReference>
<sequence length="154" mass="17024">MESAFNSILLISGPHGTYEGVPPLVMAGFIIVAGALIFLGIYLSRKRREWLQHSVLTNGEVVEVSKRYERSDKLGQSPIFFPVVSFIVNGRQFKIEADKGMSMLSQVGQTMQVRYNPENPYDSALGERSIPGLNPSVFLILGIVLLCTSALLMF</sequence>
<dbReference type="Proteomes" id="UP001304671">
    <property type="component" value="Unassembled WGS sequence"/>
</dbReference>
<evidence type="ECO:0000256" key="1">
    <source>
        <dbReference type="SAM" id="Phobius"/>
    </source>
</evidence>
<feature type="domain" description="DUF3592" evidence="2">
    <location>
        <begin position="57"/>
        <end position="126"/>
    </location>
</feature>
<dbReference type="RefSeq" id="WP_323250355.1">
    <property type="nucleotide sequence ID" value="NZ_JAYFUL010000022.1"/>
</dbReference>
<dbReference type="Pfam" id="PF12158">
    <property type="entry name" value="DUF3592"/>
    <property type="match status" value="1"/>
</dbReference>